<reference evidence="1" key="1">
    <citation type="submission" date="2014-11" db="EMBL/GenBank/DDBJ databases">
        <authorList>
            <person name="Amaro Gonzalez C."/>
        </authorList>
    </citation>
    <scope>NUCLEOTIDE SEQUENCE</scope>
</reference>
<reference evidence="1" key="2">
    <citation type="journal article" date="2015" name="Fish Shellfish Immunol.">
        <title>Early steps in the European eel (Anguilla anguilla)-Vibrio vulnificus interaction in the gills: Role of the RtxA13 toxin.</title>
        <authorList>
            <person name="Callol A."/>
            <person name="Pajuelo D."/>
            <person name="Ebbesson L."/>
            <person name="Teles M."/>
            <person name="MacKenzie S."/>
            <person name="Amaro C."/>
        </authorList>
    </citation>
    <scope>NUCLEOTIDE SEQUENCE</scope>
</reference>
<sequence length="36" mass="4318">MSSHYPVKSQFYCKTNYIYGQGYLVQLRPMQFVKVL</sequence>
<organism evidence="1">
    <name type="scientific">Anguilla anguilla</name>
    <name type="common">European freshwater eel</name>
    <name type="synonym">Muraena anguilla</name>
    <dbReference type="NCBI Taxonomy" id="7936"/>
    <lineage>
        <taxon>Eukaryota</taxon>
        <taxon>Metazoa</taxon>
        <taxon>Chordata</taxon>
        <taxon>Craniata</taxon>
        <taxon>Vertebrata</taxon>
        <taxon>Euteleostomi</taxon>
        <taxon>Actinopterygii</taxon>
        <taxon>Neopterygii</taxon>
        <taxon>Teleostei</taxon>
        <taxon>Anguilliformes</taxon>
        <taxon>Anguillidae</taxon>
        <taxon>Anguilla</taxon>
    </lineage>
</organism>
<proteinExistence type="predicted"/>
<name>A0A0E9Q1N0_ANGAN</name>
<accession>A0A0E9Q1N0</accession>
<evidence type="ECO:0000313" key="1">
    <source>
        <dbReference type="EMBL" id="JAH10033.1"/>
    </source>
</evidence>
<dbReference type="EMBL" id="GBXM01098544">
    <property type="protein sequence ID" value="JAH10033.1"/>
    <property type="molecule type" value="Transcribed_RNA"/>
</dbReference>
<dbReference type="AlphaFoldDB" id="A0A0E9Q1N0"/>
<protein>
    <submittedName>
        <fullName evidence="1">Uncharacterized protein</fullName>
    </submittedName>
</protein>